<sequence>MDKSQNSEASFSADATNTHECCQKKSFLIDSYDCEDVHVGLEEHSSASESRSEKSKSPRLEDNDLEDIEVINCQPVNQSSEIMTMPHPNTLASCSVVGVTSTDSEEEDEVVFVKAVKKQEKLKNVQLIDISDDPTDPPVVVVQQNIPPTKPKTDNLNAEATVIEPQNANRRRTFLSPQGAASDLVRTLLSRGIQRARLSHQIYFPWEKNILNNAQYQWLSDFTVNRQGDHEEKQVYCWRVRNYTRNALFSLARQMSCDSILGRMIMMNFHDHNARKYQHNMPTFGTPKNNAQAVSKEKYWPTTKTDTNAPLVQVKYEDLTSEVKTKIEPK</sequence>
<evidence type="ECO:0000313" key="3">
    <source>
        <dbReference type="Proteomes" id="UP000494165"/>
    </source>
</evidence>
<evidence type="ECO:0000256" key="1">
    <source>
        <dbReference type="SAM" id="MobiDB-lite"/>
    </source>
</evidence>
<reference evidence="2 3" key="1">
    <citation type="submission" date="2020-04" db="EMBL/GenBank/DDBJ databases">
        <authorList>
            <person name="Alioto T."/>
            <person name="Alioto T."/>
            <person name="Gomez Garrido J."/>
        </authorList>
    </citation>
    <scope>NUCLEOTIDE SEQUENCE [LARGE SCALE GENOMIC DNA]</scope>
</reference>
<feature type="region of interest" description="Disordered" evidence="1">
    <location>
        <begin position="42"/>
        <end position="66"/>
    </location>
</feature>
<evidence type="ECO:0000313" key="2">
    <source>
        <dbReference type="EMBL" id="CAB3372862.1"/>
    </source>
</evidence>
<gene>
    <name evidence="2" type="ORF">CLODIP_2_CD01898</name>
</gene>
<comment type="caution">
    <text evidence="2">The sequence shown here is derived from an EMBL/GenBank/DDBJ whole genome shotgun (WGS) entry which is preliminary data.</text>
</comment>
<dbReference type="Proteomes" id="UP000494165">
    <property type="component" value="Unassembled WGS sequence"/>
</dbReference>
<keyword evidence="3" id="KW-1185">Reference proteome</keyword>
<organism evidence="2 3">
    <name type="scientific">Cloeon dipterum</name>
    <dbReference type="NCBI Taxonomy" id="197152"/>
    <lineage>
        <taxon>Eukaryota</taxon>
        <taxon>Metazoa</taxon>
        <taxon>Ecdysozoa</taxon>
        <taxon>Arthropoda</taxon>
        <taxon>Hexapoda</taxon>
        <taxon>Insecta</taxon>
        <taxon>Pterygota</taxon>
        <taxon>Palaeoptera</taxon>
        <taxon>Ephemeroptera</taxon>
        <taxon>Pisciforma</taxon>
        <taxon>Baetidae</taxon>
        <taxon>Cloeon</taxon>
    </lineage>
</organism>
<dbReference type="EMBL" id="CADEPI010000077">
    <property type="protein sequence ID" value="CAB3372862.1"/>
    <property type="molecule type" value="Genomic_DNA"/>
</dbReference>
<feature type="compositionally biased region" description="Basic and acidic residues" evidence="1">
    <location>
        <begin position="42"/>
        <end position="62"/>
    </location>
</feature>
<accession>A0A8S1CYF8</accession>
<protein>
    <submittedName>
        <fullName evidence="2">Uncharacterized protein</fullName>
    </submittedName>
</protein>
<proteinExistence type="predicted"/>
<dbReference type="AlphaFoldDB" id="A0A8S1CYF8"/>
<name>A0A8S1CYF8_9INSE</name>